<accession>A0ABQ8SU03</accession>
<protein>
    <recommendedName>
        <fullName evidence="3">VWFA domain-containing protein</fullName>
    </recommendedName>
</protein>
<dbReference type="SUPFAM" id="SSF53300">
    <property type="entry name" value="vWA-like"/>
    <property type="match status" value="1"/>
</dbReference>
<dbReference type="Pfam" id="PF00092">
    <property type="entry name" value="VWA"/>
    <property type="match status" value="1"/>
</dbReference>
<feature type="domain" description="VWFA" evidence="3">
    <location>
        <begin position="542"/>
        <end position="815"/>
    </location>
</feature>
<keyword evidence="5" id="KW-1185">Reference proteome</keyword>
<proteinExistence type="predicted"/>
<evidence type="ECO:0000256" key="2">
    <source>
        <dbReference type="SAM" id="MobiDB-lite"/>
    </source>
</evidence>
<dbReference type="EMBL" id="JAJSOF020000021">
    <property type="protein sequence ID" value="KAJ4437664.1"/>
    <property type="molecule type" value="Genomic_DNA"/>
</dbReference>
<dbReference type="InterPro" id="IPR002035">
    <property type="entry name" value="VWF_A"/>
</dbReference>
<evidence type="ECO:0000313" key="5">
    <source>
        <dbReference type="Proteomes" id="UP001148838"/>
    </source>
</evidence>
<organism evidence="4 5">
    <name type="scientific">Periplaneta americana</name>
    <name type="common">American cockroach</name>
    <name type="synonym">Blatta americana</name>
    <dbReference type="NCBI Taxonomy" id="6978"/>
    <lineage>
        <taxon>Eukaryota</taxon>
        <taxon>Metazoa</taxon>
        <taxon>Ecdysozoa</taxon>
        <taxon>Arthropoda</taxon>
        <taxon>Hexapoda</taxon>
        <taxon>Insecta</taxon>
        <taxon>Pterygota</taxon>
        <taxon>Neoptera</taxon>
        <taxon>Polyneoptera</taxon>
        <taxon>Dictyoptera</taxon>
        <taxon>Blattodea</taxon>
        <taxon>Blattoidea</taxon>
        <taxon>Blattidae</taxon>
        <taxon>Blattinae</taxon>
        <taxon>Periplaneta</taxon>
    </lineage>
</organism>
<feature type="compositionally biased region" description="Polar residues" evidence="2">
    <location>
        <begin position="349"/>
        <end position="384"/>
    </location>
</feature>
<evidence type="ECO:0000259" key="3">
    <source>
        <dbReference type="PROSITE" id="PS50234"/>
    </source>
</evidence>
<dbReference type="PANTHER" id="PTHR10338:SF108">
    <property type="entry name" value="INTER-ALPHA-TRYPSIN INHIBITOR HEAVY CHAIN H4-LIKE PROTEIN"/>
    <property type="match status" value="1"/>
</dbReference>
<feature type="compositionally biased region" description="Basic and acidic residues" evidence="2">
    <location>
        <begin position="314"/>
        <end position="327"/>
    </location>
</feature>
<comment type="caution">
    <text evidence="4">The sequence shown here is derived from an EMBL/GenBank/DDBJ whole genome shotgun (WGS) entry which is preliminary data.</text>
</comment>
<feature type="coiled-coil region" evidence="1">
    <location>
        <begin position="607"/>
        <end position="636"/>
    </location>
</feature>
<dbReference type="PROSITE" id="PS50234">
    <property type="entry name" value="VWFA"/>
    <property type="match status" value="1"/>
</dbReference>
<dbReference type="InterPro" id="IPR036465">
    <property type="entry name" value="vWFA_dom_sf"/>
</dbReference>
<dbReference type="Gene3D" id="3.40.50.410">
    <property type="entry name" value="von Willebrand factor, type A domain"/>
    <property type="match status" value="2"/>
</dbReference>
<feature type="region of interest" description="Disordered" evidence="2">
    <location>
        <begin position="284"/>
        <end position="384"/>
    </location>
</feature>
<dbReference type="Pfam" id="PF13768">
    <property type="entry name" value="VWA_3"/>
    <property type="match status" value="1"/>
</dbReference>
<evidence type="ECO:0000256" key="1">
    <source>
        <dbReference type="SAM" id="Coils"/>
    </source>
</evidence>
<dbReference type="Proteomes" id="UP001148838">
    <property type="component" value="Unassembled WGS sequence"/>
</dbReference>
<dbReference type="SMART" id="SM00327">
    <property type="entry name" value="VWA"/>
    <property type="match status" value="1"/>
</dbReference>
<dbReference type="PANTHER" id="PTHR10338">
    <property type="entry name" value="INTER-ALPHA-TRYPSIN INHIBITOR HEAVY CHAIN FAMILY MEMBER"/>
    <property type="match status" value="1"/>
</dbReference>
<evidence type="ECO:0000313" key="4">
    <source>
        <dbReference type="EMBL" id="KAJ4437664.1"/>
    </source>
</evidence>
<name>A0ABQ8SU03_PERAM</name>
<reference evidence="4 5" key="1">
    <citation type="journal article" date="2022" name="Allergy">
        <title>Genome assembly and annotation of Periplaneta americana reveal a comprehensive cockroach allergen profile.</title>
        <authorList>
            <person name="Wang L."/>
            <person name="Xiong Q."/>
            <person name="Saelim N."/>
            <person name="Wang L."/>
            <person name="Nong W."/>
            <person name="Wan A.T."/>
            <person name="Shi M."/>
            <person name="Liu X."/>
            <person name="Cao Q."/>
            <person name="Hui J.H.L."/>
            <person name="Sookrung N."/>
            <person name="Leung T.F."/>
            <person name="Tungtrongchitr A."/>
            <person name="Tsui S.K.W."/>
        </authorList>
    </citation>
    <scope>NUCLEOTIDE SEQUENCE [LARGE SCALE GENOMIC DNA]</scope>
    <source>
        <strain evidence="4">PWHHKU_190912</strain>
    </source>
</reference>
<dbReference type="InterPro" id="IPR050934">
    <property type="entry name" value="ITIH"/>
</dbReference>
<keyword evidence="1" id="KW-0175">Coiled coil</keyword>
<sequence length="1022" mass="113392">MATKIVRQHTLRATFDKEQQRPTALDVHRWIDEVLKIKDEELQTIQLVGKQNAAYLKFTSSANYERYVQRHTGTSVVELLNGATTTVTITPAEDDYVSVRVLNIPPEVPNDRIRNTLQNFGKVLQIENEKWSHRYRYKIDTGIRVVQMVIKQSIPTNLTIANYEAYITYPGQEQTCFLCGSSSHLRHTCPNRSVKMPINTVPRTRLTFSDILQTHANVTTDVSEDGIPPEICDVPGPSNMSTRLVNADNQNKPVKTNIENELHAVTDKPVGKEGTNRVITTYDVDKTQKDNGTVTQPIPDSDTDSAEELPSADMHGKQKTEDTRGTEKQMGTKLNNSAIGKMPKKKQDNSASTANTMKESGDLSNSPDNIQNISSLQSGSIPTSISKNLQHTEDWYQQMEQDDTTNTQFEDKGQQNEVKTNDFSEIYGYTAYVNVGSESLGTAILTRNGIDLHSVEKLPSGKGISGAVNSLVTLERPTAQSALVRFAPTPDQQRDLASDGIKGQLVVEYDVNRTEHPTQVLVNDGYFVHFFAPADLPPLPKQVTFVLDVSGSMGGRKIEQLRQAMRTILSDLNPGDLFSIVLFSNVSDEATRAAVHARKRTYHDRKMDEVERLAEMERQRRQRELEQKMAEEKTAKRIEELVWDSALSVAANNEKMHGIGGWRHRTESPNITLAPSVIATASPHNITKAKEFVDTLISMGATNINGALMKALEISKLGGDSSPSEETNNLDPRPEPIIIFLTDGQPNVGVSQPKEIVSGVTAANTGNSSIFSLALGSDADFGFLKKLSLRNTGFARKIYEASDTALQLRDFYRQVASPLLANVTFNYQEGEVAMDSLTKVMFRRFFSGSELVVAGRLQGVNVTGQVTGRTTSGSSHYPVDPIILPFIEPPMPPPEANLTPSTMERLWAYLTIQQLLEEGDAKDDDGNRTSPEQQKALDLALRYSFVTPLTSLVVVKPNDTSAVNAEDASHPDYSPMSGVHFSCKVHIYLVLLQLRNVRQFFSLPLEFQLVVLVLKMFVDFCG</sequence>
<gene>
    <name evidence="4" type="ORF">ANN_17809</name>
</gene>